<comment type="caution">
    <text evidence="4">The sequence shown here is derived from an EMBL/GenBank/DDBJ whole genome shotgun (WGS) entry which is preliminary data.</text>
</comment>
<proteinExistence type="inferred from homology"/>
<reference evidence="4 5" key="1">
    <citation type="journal article" date="2014" name="Int. J. Syst. Evol. Microbiol.">
        <title>Sneathiella chungangensis sp. nov., isolated from a marine sand, and emended description of the genus Sneathiella.</title>
        <authorList>
            <person name="Siamphan C."/>
            <person name="Kim H."/>
            <person name="Lee J.S."/>
            <person name="Kim W."/>
        </authorList>
    </citation>
    <scope>NUCLEOTIDE SEQUENCE [LARGE SCALE GENOMIC DNA]</scope>
    <source>
        <strain evidence="4 5">KCTC 32476</strain>
    </source>
</reference>
<evidence type="ECO:0008006" key="6">
    <source>
        <dbReference type="Google" id="ProtNLM"/>
    </source>
</evidence>
<dbReference type="Pfam" id="PF08238">
    <property type="entry name" value="Sel1"/>
    <property type="match status" value="3"/>
</dbReference>
<evidence type="ECO:0000313" key="4">
    <source>
        <dbReference type="EMBL" id="MZR21404.1"/>
    </source>
</evidence>
<dbReference type="OrthoDB" id="7617927at2"/>
<dbReference type="Gene3D" id="1.25.40.10">
    <property type="entry name" value="Tetratricopeptide repeat domain"/>
    <property type="match status" value="1"/>
</dbReference>
<evidence type="ECO:0000256" key="3">
    <source>
        <dbReference type="SAM" id="SignalP"/>
    </source>
</evidence>
<gene>
    <name evidence="4" type="ORF">GQF03_03580</name>
</gene>
<organism evidence="4 5">
    <name type="scientific">Sneathiella chungangensis</name>
    <dbReference type="NCBI Taxonomy" id="1418234"/>
    <lineage>
        <taxon>Bacteria</taxon>
        <taxon>Pseudomonadati</taxon>
        <taxon>Pseudomonadota</taxon>
        <taxon>Alphaproteobacteria</taxon>
        <taxon>Sneathiellales</taxon>
        <taxon>Sneathiellaceae</taxon>
        <taxon>Sneathiella</taxon>
    </lineage>
</organism>
<keyword evidence="2" id="KW-0677">Repeat</keyword>
<dbReference type="EMBL" id="WTVA01000001">
    <property type="protein sequence ID" value="MZR21404.1"/>
    <property type="molecule type" value="Genomic_DNA"/>
</dbReference>
<evidence type="ECO:0000256" key="2">
    <source>
        <dbReference type="ARBA" id="ARBA00022737"/>
    </source>
</evidence>
<feature type="signal peptide" evidence="3">
    <location>
        <begin position="1"/>
        <end position="25"/>
    </location>
</feature>
<protein>
    <recommendedName>
        <fullName evidence="6">Beta-lactamase</fullName>
    </recommendedName>
</protein>
<evidence type="ECO:0000313" key="5">
    <source>
        <dbReference type="Proteomes" id="UP000445696"/>
    </source>
</evidence>
<dbReference type="InterPro" id="IPR011990">
    <property type="entry name" value="TPR-like_helical_dom_sf"/>
</dbReference>
<dbReference type="RefSeq" id="WP_161337803.1">
    <property type="nucleotide sequence ID" value="NZ_JBHSDG010000002.1"/>
</dbReference>
<dbReference type="PANTHER" id="PTHR13891:SF1">
    <property type="entry name" value="CYTOCHROME C OXIDASE ASSEMBLY FACTOR 7"/>
    <property type="match status" value="1"/>
</dbReference>
<dbReference type="PANTHER" id="PTHR13891">
    <property type="entry name" value="CYTOCHROME C OXIDASE ASSEMBLY FACTOR 7"/>
    <property type="match status" value="1"/>
</dbReference>
<comment type="similarity">
    <text evidence="1">Belongs to the hcp beta-lactamase family.</text>
</comment>
<dbReference type="Proteomes" id="UP000445696">
    <property type="component" value="Unassembled WGS sequence"/>
</dbReference>
<evidence type="ECO:0000256" key="1">
    <source>
        <dbReference type="ARBA" id="ARBA00008486"/>
    </source>
</evidence>
<dbReference type="InterPro" id="IPR006597">
    <property type="entry name" value="Sel1-like"/>
</dbReference>
<dbReference type="SUPFAM" id="SSF81901">
    <property type="entry name" value="HCP-like"/>
    <property type="match status" value="2"/>
</dbReference>
<keyword evidence="5" id="KW-1185">Reference proteome</keyword>
<dbReference type="InterPro" id="IPR040239">
    <property type="entry name" value="HcpB-like"/>
</dbReference>
<dbReference type="SMART" id="SM00671">
    <property type="entry name" value="SEL1"/>
    <property type="match status" value="3"/>
</dbReference>
<accession>A0A845MED6</accession>
<keyword evidence="3" id="KW-0732">Signal</keyword>
<feature type="chain" id="PRO_5039947194" description="Beta-lactamase" evidence="3">
    <location>
        <begin position="26"/>
        <end position="215"/>
    </location>
</feature>
<sequence>MQALRDYSIFLFYFLTAMMCTVAAASEITSSSSVSDQEAACKKEDLQSCYFLAERYLLGLGVSHNKEMAISLLNKACDRGHGKSCLKLGGWYVATITFGDSKNKTPEDSVIIGLFDKSCELGEMEGCAYMGTFYVEGAGVDKDISKSISYFQKACDGGYAEVCSGLGMMLIKGSTVPGDEKRGSAVPVDKKRGQASLQKGCDLGDKKACKYLDEK</sequence>
<dbReference type="AlphaFoldDB" id="A0A845MED6"/>
<name>A0A845MED6_9PROT</name>